<accession>A0A7S3GD98</accession>
<proteinExistence type="predicted"/>
<evidence type="ECO:0000313" key="2">
    <source>
        <dbReference type="EMBL" id="CAE0262540.1"/>
    </source>
</evidence>
<dbReference type="GO" id="GO:0006457">
    <property type="term" value="P:protein folding"/>
    <property type="evidence" value="ECO:0007669"/>
    <property type="project" value="TreeGrafter"/>
</dbReference>
<protein>
    <recommendedName>
        <fullName evidence="1">CS domain-containing protein</fullName>
    </recommendedName>
</protein>
<evidence type="ECO:0000259" key="1">
    <source>
        <dbReference type="PROSITE" id="PS51203"/>
    </source>
</evidence>
<dbReference type="Gene3D" id="2.60.40.790">
    <property type="match status" value="1"/>
</dbReference>
<dbReference type="EMBL" id="HBIB01038117">
    <property type="protein sequence ID" value="CAE0262540.1"/>
    <property type="molecule type" value="Transcribed_RNA"/>
</dbReference>
<dbReference type="Gene3D" id="1.20.5.740">
    <property type="entry name" value="Single helix bin"/>
    <property type="match status" value="1"/>
</dbReference>
<sequence>MANDDSPFVEKRVPFTHQGRTIYEWSQTIDEVNIYITPPPGVTAKHIICTISVGHLTLGIKGNPPYIDEDFSSKVKAHASFWTWEDGEIHITLCKMSKAETWVSALKGHVSLDPVEQEKVKKAIMLERFQEENPGFDFSGATFNGMVPDPKEFMGGVKYSN</sequence>
<dbReference type="GO" id="GO:0005737">
    <property type="term" value="C:cytoplasm"/>
    <property type="evidence" value="ECO:0007669"/>
    <property type="project" value="TreeGrafter"/>
</dbReference>
<dbReference type="InterPro" id="IPR008978">
    <property type="entry name" value="HSP20-like_chaperone"/>
</dbReference>
<dbReference type="SUPFAM" id="SSF49764">
    <property type="entry name" value="HSP20-like chaperones"/>
    <property type="match status" value="1"/>
</dbReference>
<feature type="domain" description="CS" evidence="1">
    <location>
        <begin position="18"/>
        <end position="106"/>
    </location>
</feature>
<dbReference type="PROSITE" id="PS51203">
    <property type="entry name" value="CS"/>
    <property type="match status" value="1"/>
</dbReference>
<dbReference type="GO" id="GO:0051082">
    <property type="term" value="F:unfolded protein binding"/>
    <property type="evidence" value="ECO:0007669"/>
    <property type="project" value="TreeGrafter"/>
</dbReference>
<dbReference type="InterPro" id="IPR037898">
    <property type="entry name" value="NudC_fam"/>
</dbReference>
<dbReference type="InterPro" id="IPR007052">
    <property type="entry name" value="CS_dom"/>
</dbReference>
<gene>
    <name evidence="2" type="ORF">PBIL07802_LOCUS24835</name>
</gene>
<name>A0A7S3GD98_9EUKA</name>
<reference evidence="2" key="1">
    <citation type="submission" date="2021-01" db="EMBL/GenBank/DDBJ databases">
        <authorList>
            <person name="Corre E."/>
            <person name="Pelletier E."/>
            <person name="Niang G."/>
            <person name="Scheremetjew M."/>
            <person name="Finn R."/>
            <person name="Kale V."/>
            <person name="Holt S."/>
            <person name="Cochrane G."/>
            <person name="Meng A."/>
            <person name="Brown T."/>
            <person name="Cohen L."/>
        </authorList>
    </citation>
    <scope>NUCLEOTIDE SEQUENCE</scope>
    <source>
        <strain evidence="2">NIES-2562</strain>
    </source>
</reference>
<dbReference type="CDD" id="cd06467">
    <property type="entry name" value="p23_NUDC_like"/>
    <property type="match status" value="1"/>
</dbReference>
<dbReference type="Pfam" id="PF04969">
    <property type="entry name" value="CS"/>
    <property type="match status" value="1"/>
</dbReference>
<dbReference type="PANTHER" id="PTHR12356">
    <property type="entry name" value="NUCLEAR MOVEMENT PROTEIN NUDC"/>
    <property type="match status" value="1"/>
</dbReference>
<dbReference type="PANTHER" id="PTHR12356:SF18">
    <property type="entry name" value="NUDC DOMAIN-CONTAINING PROTEIN 2"/>
    <property type="match status" value="1"/>
</dbReference>
<organism evidence="2">
    <name type="scientific">Palpitomonas bilix</name>
    <dbReference type="NCBI Taxonomy" id="652834"/>
    <lineage>
        <taxon>Eukaryota</taxon>
        <taxon>Eukaryota incertae sedis</taxon>
    </lineage>
</organism>
<dbReference type="AlphaFoldDB" id="A0A7S3GD98"/>